<protein>
    <recommendedName>
        <fullName evidence="4">RRM domain-containing protein</fullName>
    </recommendedName>
</protein>
<dbReference type="CDD" id="cd00590">
    <property type="entry name" value="RRM_SF"/>
    <property type="match status" value="1"/>
</dbReference>
<reference evidence="3" key="1">
    <citation type="journal article" date="2015" name="Proc. Natl. Acad. Sci. U.S.A.">
        <title>Genome sequence of the Asian Tiger mosquito, Aedes albopictus, reveals insights into its biology, genetics, and evolution.</title>
        <authorList>
            <person name="Chen X.G."/>
            <person name="Jiang X."/>
            <person name="Gu J."/>
            <person name="Xu M."/>
            <person name="Wu Y."/>
            <person name="Deng Y."/>
            <person name="Zhang C."/>
            <person name="Bonizzoni M."/>
            <person name="Dermauw W."/>
            <person name="Vontas J."/>
            <person name="Armbruster P."/>
            <person name="Huang X."/>
            <person name="Yang Y."/>
            <person name="Zhang H."/>
            <person name="He W."/>
            <person name="Peng H."/>
            <person name="Liu Y."/>
            <person name="Wu K."/>
            <person name="Chen J."/>
            <person name="Lirakis M."/>
            <person name="Topalis P."/>
            <person name="Van Leeuwen T."/>
            <person name="Hall A.B."/>
            <person name="Jiang X."/>
            <person name="Thorpe C."/>
            <person name="Mueller R.L."/>
            <person name="Sun C."/>
            <person name="Waterhouse R.M."/>
            <person name="Yan G."/>
            <person name="Tu Z.J."/>
            <person name="Fang X."/>
            <person name="James A.A."/>
        </authorList>
    </citation>
    <scope>NUCLEOTIDE SEQUENCE [LARGE SCALE GENOMIC DNA]</scope>
    <source>
        <strain evidence="3">Foshan</strain>
    </source>
</reference>
<name>A0ABM1XPS2_AEDAL</name>
<organism evidence="2 3">
    <name type="scientific">Aedes albopictus</name>
    <name type="common">Asian tiger mosquito</name>
    <name type="synonym">Stegomyia albopicta</name>
    <dbReference type="NCBI Taxonomy" id="7160"/>
    <lineage>
        <taxon>Eukaryota</taxon>
        <taxon>Metazoa</taxon>
        <taxon>Ecdysozoa</taxon>
        <taxon>Arthropoda</taxon>
        <taxon>Hexapoda</taxon>
        <taxon>Insecta</taxon>
        <taxon>Pterygota</taxon>
        <taxon>Neoptera</taxon>
        <taxon>Endopterygota</taxon>
        <taxon>Diptera</taxon>
        <taxon>Nematocera</taxon>
        <taxon>Culicoidea</taxon>
        <taxon>Culicidae</taxon>
        <taxon>Culicinae</taxon>
        <taxon>Aedini</taxon>
        <taxon>Aedes</taxon>
        <taxon>Stegomyia</taxon>
    </lineage>
</organism>
<feature type="region of interest" description="Disordered" evidence="1">
    <location>
        <begin position="311"/>
        <end position="347"/>
    </location>
</feature>
<dbReference type="RefSeq" id="XP_019550809.3">
    <property type="nucleotide sequence ID" value="XM_019695264.3"/>
</dbReference>
<evidence type="ECO:0000313" key="3">
    <source>
        <dbReference type="Proteomes" id="UP000069940"/>
    </source>
</evidence>
<feature type="compositionally biased region" description="Basic and acidic residues" evidence="1">
    <location>
        <begin position="338"/>
        <end position="347"/>
    </location>
</feature>
<evidence type="ECO:0000313" key="2">
    <source>
        <dbReference type="EnsemblMetazoa" id="AALFPA23_001674.P38930"/>
    </source>
</evidence>
<evidence type="ECO:0000256" key="1">
    <source>
        <dbReference type="SAM" id="MobiDB-lite"/>
    </source>
</evidence>
<keyword evidence="3" id="KW-1185">Reference proteome</keyword>
<proteinExistence type="predicted"/>
<dbReference type="Proteomes" id="UP000069940">
    <property type="component" value="Unassembled WGS sequence"/>
</dbReference>
<accession>A0ABM1XPS2</accession>
<dbReference type="EnsemblMetazoa" id="AALFPA23_001674.R38930">
    <property type="protein sequence ID" value="AALFPA23_001674.P38930"/>
    <property type="gene ID" value="AALFPA23_001674"/>
</dbReference>
<evidence type="ECO:0008006" key="4">
    <source>
        <dbReference type="Google" id="ProtNLM"/>
    </source>
</evidence>
<sequence>MAGPNRGMPATHCYTQADLRPTLKDPRCNPNFPLAAYWPVYLGNFWCDVYTQRTERIQEYFGSKGLLVRMVFSRSGACDPFLKEQKRCQCYDFLVYFVSQQDAHDAVYYCNRDMYYGHRLNVLPGRTPAPFDVSKSAQHTLLQPERMQLTEQVFERYANDVLGAQISCIVRHSTEDLMVQYASVDDRNKVIRSCQIALPGPISVCQAKQRFLEQNVEMEIMMWMREDADFMDMLPPDNVLQALFNGLVPDVDQGWKTLVNLPPVKKMNIKATSARRLHLIKRVRIQAMQRFGVVCQFERCDPDDVLLKRSQKKQAKKNKKKLNPVKRFTMQLRSNNAVERDSSLSSN</sequence>
<feature type="compositionally biased region" description="Basic residues" evidence="1">
    <location>
        <begin position="311"/>
        <end position="324"/>
    </location>
</feature>
<dbReference type="GeneID" id="109420815"/>
<reference evidence="2" key="2">
    <citation type="submission" date="2025-05" db="UniProtKB">
        <authorList>
            <consortium name="EnsemblMetazoa"/>
        </authorList>
    </citation>
    <scope>IDENTIFICATION</scope>
    <source>
        <strain evidence="2">Foshan</strain>
    </source>
</reference>